<dbReference type="PANTHER" id="PTHR42912">
    <property type="entry name" value="METHYLTRANSFERASE"/>
    <property type="match status" value="1"/>
</dbReference>
<protein>
    <recommendedName>
        <fullName evidence="5">Methyltransferase domain-containing protein</fullName>
    </recommendedName>
</protein>
<dbReference type="Proteomes" id="UP001358417">
    <property type="component" value="Unassembled WGS sequence"/>
</dbReference>
<dbReference type="AlphaFoldDB" id="A0AAV9N8N7"/>
<evidence type="ECO:0000256" key="2">
    <source>
        <dbReference type="SAM" id="Phobius"/>
    </source>
</evidence>
<dbReference type="InterPro" id="IPR029063">
    <property type="entry name" value="SAM-dependent_MTases_sf"/>
</dbReference>
<keyword evidence="2" id="KW-0812">Transmembrane</keyword>
<dbReference type="InterPro" id="IPR050508">
    <property type="entry name" value="Methyltransf_Superfamily"/>
</dbReference>
<feature type="region of interest" description="Disordered" evidence="1">
    <location>
        <begin position="56"/>
        <end position="81"/>
    </location>
</feature>
<dbReference type="CDD" id="cd02440">
    <property type="entry name" value="AdoMet_MTases"/>
    <property type="match status" value="1"/>
</dbReference>
<dbReference type="RefSeq" id="XP_064706025.1">
    <property type="nucleotide sequence ID" value="XM_064846415.1"/>
</dbReference>
<evidence type="ECO:0008006" key="5">
    <source>
        <dbReference type="Google" id="ProtNLM"/>
    </source>
</evidence>
<comment type="caution">
    <text evidence="3">The sequence shown here is derived from an EMBL/GenBank/DDBJ whole genome shotgun (WGS) entry which is preliminary data.</text>
</comment>
<keyword evidence="2" id="KW-1133">Transmembrane helix</keyword>
<dbReference type="Pfam" id="PF13489">
    <property type="entry name" value="Methyltransf_23"/>
    <property type="match status" value="1"/>
</dbReference>
<evidence type="ECO:0000313" key="3">
    <source>
        <dbReference type="EMBL" id="KAK5052011.1"/>
    </source>
</evidence>
<dbReference type="GeneID" id="89971014"/>
<feature type="compositionally biased region" description="Polar residues" evidence="1">
    <location>
        <begin position="64"/>
        <end position="81"/>
    </location>
</feature>
<keyword evidence="2" id="KW-0472">Membrane</keyword>
<keyword evidence="4" id="KW-1185">Reference proteome</keyword>
<organism evidence="3 4">
    <name type="scientific">Exophiala bonariae</name>
    <dbReference type="NCBI Taxonomy" id="1690606"/>
    <lineage>
        <taxon>Eukaryota</taxon>
        <taxon>Fungi</taxon>
        <taxon>Dikarya</taxon>
        <taxon>Ascomycota</taxon>
        <taxon>Pezizomycotina</taxon>
        <taxon>Eurotiomycetes</taxon>
        <taxon>Chaetothyriomycetidae</taxon>
        <taxon>Chaetothyriales</taxon>
        <taxon>Herpotrichiellaceae</taxon>
        <taxon>Exophiala</taxon>
    </lineage>
</organism>
<sequence length="426" mass="48052">MQNLQSSRIPHLAHSLLYKRAAPQQRLRQAFRTCNTTTTTTQHVYNTHRQASTAMKRFTRRRPTPSQAYPSNTPIPTPTYQAPQRPLPAWLRRLFISQSGYFWGASVFGVVVAAYLTMTYISYVRAAERSKTLDLAQNADVSSRWQDLSRDFDDEVEMSEKLARLHKKRARLCSQAYGNVLEVSCGTGRNLRFYDLRPLRMPKEMRIRSLVFNDQSEIMVYQAQKKYDKLLEEAEPINRYKGPVKFVVGDGGDRRVISRPEGGFDVIVQTMGICSMSNPVEFLKRLGTLARQPGEKSTGIVTGDSAAAAEESTEAVTGPDFGAVPVDQAEDTTMDKGGKILLLEHGRSTLEFVNGYMDEIAKEHADRYGCWFNKDIESVVNASGLVVESMTRSSFGTVYEYVLRPAPAVKVGDHDHNHNHDQEKKK</sequence>
<evidence type="ECO:0000256" key="1">
    <source>
        <dbReference type="SAM" id="MobiDB-lite"/>
    </source>
</evidence>
<proteinExistence type="predicted"/>
<gene>
    <name evidence="3" type="ORF">LTR84_002815</name>
</gene>
<dbReference type="GO" id="GO:0008168">
    <property type="term" value="F:methyltransferase activity"/>
    <property type="evidence" value="ECO:0007669"/>
    <property type="project" value="TreeGrafter"/>
</dbReference>
<name>A0AAV9N8N7_9EURO</name>
<reference evidence="3 4" key="1">
    <citation type="submission" date="2023-08" db="EMBL/GenBank/DDBJ databases">
        <title>Black Yeasts Isolated from many extreme environments.</title>
        <authorList>
            <person name="Coleine C."/>
            <person name="Stajich J.E."/>
            <person name="Selbmann L."/>
        </authorList>
    </citation>
    <scope>NUCLEOTIDE SEQUENCE [LARGE SCALE GENOMIC DNA]</scope>
    <source>
        <strain evidence="3 4">CCFEE 5792</strain>
    </source>
</reference>
<feature type="transmembrane region" description="Helical" evidence="2">
    <location>
        <begin position="101"/>
        <end position="123"/>
    </location>
</feature>
<evidence type="ECO:0000313" key="4">
    <source>
        <dbReference type="Proteomes" id="UP001358417"/>
    </source>
</evidence>
<dbReference type="PANTHER" id="PTHR42912:SF83">
    <property type="entry name" value="METHYLTRANSFERASE TYPE 11 DOMAIN-CONTAINING PROTEIN"/>
    <property type="match status" value="1"/>
</dbReference>
<dbReference type="Gene3D" id="3.40.50.150">
    <property type="entry name" value="Vaccinia Virus protein VP39"/>
    <property type="match status" value="1"/>
</dbReference>
<accession>A0AAV9N8N7</accession>
<dbReference type="EMBL" id="JAVRRD010000014">
    <property type="protein sequence ID" value="KAK5052011.1"/>
    <property type="molecule type" value="Genomic_DNA"/>
</dbReference>
<dbReference type="SUPFAM" id="SSF53335">
    <property type="entry name" value="S-adenosyl-L-methionine-dependent methyltransferases"/>
    <property type="match status" value="1"/>
</dbReference>